<comment type="caution">
    <text evidence="1">The sequence shown here is derived from an EMBL/GenBank/DDBJ whole genome shotgun (WGS) entry which is preliminary data.</text>
</comment>
<evidence type="ECO:0000313" key="1">
    <source>
        <dbReference type="EMBL" id="SHF35559.1"/>
    </source>
</evidence>
<gene>
    <name evidence="1" type="ORF">SAMN02745164_02286</name>
</gene>
<organism evidence="1 2">
    <name type="scientific">Marinitoga hydrogenitolerans (strain DSM 16785 / JCM 12826 / AT1271)</name>
    <dbReference type="NCBI Taxonomy" id="1122195"/>
    <lineage>
        <taxon>Bacteria</taxon>
        <taxon>Thermotogati</taxon>
        <taxon>Thermotogota</taxon>
        <taxon>Thermotogae</taxon>
        <taxon>Petrotogales</taxon>
        <taxon>Petrotogaceae</taxon>
        <taxon>Marinitoga</taxon>
    </lineage>
</organism>
<dbReference type="EMBL" id="FQUI01000086">
    <property type="protein sequence ID" value="SHF35559.1"/>
    <property type="molecule type" value="Genomic_DNA"/>
</dbReference>
<protein>
    <submittedName>
        <fullName evidence="1">Uncharacterized protein</fullName>
    </submittedName>
</protein>
<feature type="non-terminal residue" evidence="1">
    <location>
        <position position="320"/>
    </location>
</feature>
<accession>A0A1M5AZC8</accession>
<name>A0A1M5AZC8_MARH1</name>
<evidence type="ECO:0000313" key="2">
    <source>
        <dbReference type="Proteomes" id="UP000184334"/>
    </source>
</evidence>
<keyword evidence="2" id="KW-1185">Reference proteome</keyword>
<sequence>MKCYGDSYEESYVQKAIIEYSKARKLLSEGKYNKAYDYFINGFLHAKRFNHPAMICAGLNSATWWIRKINKKKALYTANLLEYYTGYYFEDFNYISNWLDTIINVKQLNNDIRVLSLLKIIYNALITFPDLKILLGNIQYPDFKIEEYTLNKRLYFFIYKKSKKRLRTKSLNAIDLKKFIQKYGLTYKKTYPFEIKNELYKMHINKTFKENIIKFKNEKKIKIPELFFATYCALIEKPYFTKSHILRLIFKGDKDKIIKYFSNNYEKMYFFNLMMSDFSEKNLINNLYNNLPYSTEGMSSDGGCLFFIARKKLITELFKN</sequence>
<dbReference type="Proteomes" id="UP000184334">
    <property type="component" value="Unassembled WGS sequence"/>
</dbReference>
<proteinExistence type="predicted"/>
<reference evidence="1" key="1">
    <citation type="submission" date="2016-11" db="EMBL/GenBank/DDBJ databases">
        <authorList>
            <person name="Varghese N."/>
            <person name="Submissions S."/>
        </authorList>
    </citation>
    <scope>NUCLEOTIDE SEQUENCE [LARGE SCALE GENOMIC DNA]</scope>
    <source>
        <strain evidence="1">DSM 16785</strain>
    </source>
</reference>
<dbReference type="AlphaFoldDB" id="A0A1M5AZC8"/>